<dbReference type="Pfam" id="PF02837">
    <property type="entry name" value="Glyco_hydro_2_N"/>
    <property type="match status" value="1"/>
</dbReference>
<dbReference type="Pfam" id="PF00703">
    <property type="entry name" value="Glyco_hydro_2"/>
    <property type="match status" value="1"/>
</dbReference>
<feature type="domain" description="Glycoside hydrolase family 2" evidence="9">
    <location>
        <begin position="704"/>
        <end position="805"/>
    </location>
</feature>
<keyword evidence="4" id="KW-0732">Signal</keyword>
<dbReference type="Pfam" id="PF16355">
    <property type="entry name" value="DUF4982"/>
    <property type="match status" value="1"/>
</dbReference>
<comment type="caution">
    <text evidence="10">The sequence shown here is derived from an EMBL/GenBank/DDBJ whole genome shotgun (WGS) entry which is preliminary data.</text>
</comment>
<dbReference type="PRINTS" id="PR00132">
    <property type="entry name" value="GLHYDRLASE2"/>
</dbReference>
<dbReference type="Gene3D" id="2.60.120.260">
    <property type="entry name" value="Galactose-binding domain-like"/>
    <property type="match status" value="1"/>
</dbReference>
<dbReference type="InterPro" id="IPR013783">
    <property type="entry name" value="Ig-like_fold"/>
</dbReference>
<evidence type="ECO:0000256" key="3">
    <source>
        <dbReference type="ARBA" id="ARBA00023295"/>
    </source>
</evidence>
<dbReference type="InterPro" id="IPR008979">
    <property type="entry name" value="Galactose-bd-like_sf"/>
</dbReference>
<dbReference type="EMBL" id="JBHUHR010000046">
    <property type="protein sequence ID" value="MFD2036978.1"/>
    <property type="molecule type" value="Genomic_DNA"/>
</dbReference>
<evidence type="ECO:0000256" key="2">
    <source>
        <dbReference type="ARBA" id="ARBA00022801"/>
    </source>
</evidence>
<dbReference type="Pfam" id="PF18565">
    <property type="entry name" value="Glyco_hydro2_C5"/>
    <property type="match status" value="1"/>
</dbReference>
<feature type="domain" description="Glycoside hydrolase family 2 catalytic" evidence="6">
    <location>
        <begin position="307"/>
        <end position="519"/>
    </location>
</feature>
<feature type="chain" id="PRO_5045733264" evidence="4">
    <location>
        <begin position="23"/>
        <end position="810"/>
    </location>
</feature>
<dbReference type="SUPFAM" id="SSF49785">
    <property type="entry name" value="Galactose-binding domain-like"/>
    <property type="match status" value="1"/>
</dbReference>
<dbReference type="SUPFAM" id="SSF51445">
    <property type="entry name" value="(Trans)glycosidases"/>
    <property type="match status" value="1"/>
</dbReference>
<evidence type="ECO:0000259" key="7">
    <source>
        <dbReference type="Pfam" id="PF02837"/>
    </source>
</evidence>
<dbReference type="Pfam" id="PF02836">
    <property type="entry name" value="Glyco_hydro_2_C"/>
    <property type="match status" value="1"/>
</dbReference>
<dbReference type="InterPro" id="IPR006101">
    <property type="entry name" value="Glyco_hydro_2"/>
</dbReference>
<evidence type="ECO:0000256" key="4">
    <source>
        <dbReference type="SAM" id="SignalP"/>
    </source>
</evidence>
<feature type="domain" description="Glycoside hydrolase family 2 immunoglobulin-like beta-sandwich" evidence="5">
    <location>
        <begin position="196"/>
        <end position="299"/>
    </location>
</feature>
<dbReference type="PANTHER" id="PTHR42732">
    <property type="entry name" value="BETA-GALACTOSIDASE"/>
    <property type="match status" value="1"/>
</dbReference>
<dbReference type="Proteomes" id="UP001597361">
    <property type="component" value="Unassembled WGS sequence"/>
</dbReference>
<evidence type="ECO:0000313" key="10">
    <source>
        <dbReference type="EMBL" id="MFD2036978.1"/>
    </source>
</evidence>
<organism evidence="10 11">
    <name type="scientific">Belliella marina</name>
    <dbReference type="NCBI Taxonomy" id="1644146"/>
    <lineage>
        <taxon>Bacteria</taxon>
        <taxon>Pseudomonadati</taxon>
        <taxon>Bacteroidota</taxon>
        <taxon>Cytophagia</taxon>
        <taxon>Cytophagales</taxon>
        <taxon>Cyclobacteriaceae</taxon>
        <taxon>Belliella</taxon>
    </lineage>
</organism>
<comment type="similarity">
    <text evidence="1">Belongs to the glycosyl hydrolase 2 family.</text>
</comment>
<evidence type="ECO:0000259" key="6">
    <source>
        <dbReference type="Pfam" id="PF02836"/>
    </source>
</evidence>
<dbReference type="InterPro" id="IPR048229">
    <property type="entry name" value="GalB-like"/>
</dbReference>
<evidence type="ECO:0000259" key="8">
    <source>
        <dbReference type="Pfam" id="PF16355"/>
    </source>
</evidence>
<proteinExistence type="inferred from homology"/>
<keyword evidence="2" id="KW-0378">Hydrolase</keyword>
<dbReference type="Gene3D" id="3.20.20.80">
    <property type="entry name" value="Glycosidases"/>
    <property type="match status" value="1"/>
</dbReference>
<evidence type="ECO:0000313" key="11">
    <source>
        <dbReference type="Proteomes" id="UP001597361"/>
    </source>
</evidence>
<dbReference type="InterPro" id="IPR032311">
    <property type="entry name" value="DUF4982"/>
</dbReference>
<keyword evidence="3" id="KW-0326">Glycosidase</keyword>
<evidence type="ECO:0000259" key="5">
    <source>
        <dbReference type="Pfam" id="PF00703"/>
    </source>
</evidence>
<dbReference type="InterPro" id="IPR006102">
    <property type="entry name" value="Ig-like_GH2"/>
</dbReference>
<dbReference type="RefSeq" id="WP_376888512.1">
    <property type="nucleotide sequence ID" value="NZ_JBHUHR010000046.1"/>
</dbReference>
<name>A0ABW4VQA9_9BACT</name>
<evidence type="ECO:0000256" key="1">
    <source>
        <dbReference type="ARBA" id="ARBA00007401"/>
    </source>
</evidence>
<dbReference type="InterPro" id="IPR023232">
    <property type="entry name" value="Glyco_hydro_2_AS"/>
</dbReference>
<dbReference type="InterPro" id="IPR006103">
    <property type="entry name" value="Glyco_hydro_2_cat"/>
</dbReference>
<reference evidence="11" key="1">
    <citation type="journal article" date="2019" name="Int. J. Syst. Evol. Microbiol.">
        <title>The Global Catalogue of Microorganisms (GCM) 10K type strain sequencing project: providing services to taxonomists for standard genome sequencing and annotation.</title>
        <authorList>
            <consortium name="The Broad Institute Genomics Platform"/>
            <consortium name="The Broad Institute Genome Sequencing Center for Infectious Disease"/>
            <person name="Wu L."/>
            <person name="Ma J."/>
        </authorList>
    </citation>
    <scope>NUCLEOTIDE SEQUENCE [LARGE SCALE GENOMIC DNA]</scope>
    <source>
        <strain evidence="11">CGMCC 1.15180</strain>
    </source>
</reference>
<gene>
    <name evidence="10" type="primary">galB</name>
    <name evidence="10" type="ORF">ACFSKL_19395</name>
</gene>
<dbReference type="InterPro" id="IPR006104">
    <property type="entry name" value="Glyco_hydro_2_N"/>
</dbReference>
<keyword evidence="11" id="KW-1185">Reference proteome</keyword>
<accession>A0ABW4VQA9</accession>
<feature type="signal peptide" evidence="4">
    <location>
        <begin position="1"/>
        <end position="22"/>
    </location>
</feature>
<dbReference type="NCBIfam" id="NF041463">
    <property type="entry name" value="GalB"/>
    <property type="match status" value="1"/>
</dbReference>
<feature type="domain" description="Glycosyl hydrolases family 2 sugar binding" evidence="7">
    <location>
        <begin position="89"/>
        <end position="184"/>
    </location>
</feature>
<sequence>MKKFAYQFLFALVVFNYILLTACSSEENPREVTDFNLDWKFSLGDFPEASEIGFDDAGWRGLELPHDWSIEGSFSEDHPTTPQGGALPAGKGWYRKAFSVPENYEQKEVWIEFDGVYRNSEVWINGHYLGKRPNGYIGFKYDLSPYLVYGDSQNLIAVKVDNEAQPNSRWYTGSGIYRNVRLVATGKLHVDHWGTFVTTPEIDDRQAMVSLAVQLKNSSKEEGEFSLVSRILDKDHKEVAKHESTGNLKAGQNEKIEHSFQIENIKLWKVEDPYLYEVISEVYQNGQKVDVYSTPLGIRYFEFDAQKGFSLNGVSMKIQGVCMHHDLGALGAAVNTRAIQRQLEILKEMGVNAIRTAHNPPAPEVLRLCDQMGFIVQDEAFDAWKKRKAKEDYHKDWDEWYQRDLEDLIKRDRNHPSIMMWSIGNEIREQFDSTGLVITKELADIVKALDTTRPVTAALTENEPEKNFIYQSGALDLLGFNYKHEAYADFSKTFPGEAIIASENMSALATRGFYQMPSDSTMRWPEAHDIPLETGNDAYAVSAYDHVSAYWGSTHEETWKTIKALDYMAGLFVWTGFDYLGEPIPYPYPARSSYFGIVDLAGFPKDAYYMYQSEWTKDPVLHIFPHWNWKEGELVDVWAYYNQADEVELFLNGKSVGVQKKQGDDLHVMWRIPFEKGTFKAVSKKDGEVVLEKEIHTAGAAHQIEAIADRTEIDADGKDLSFIKIKVLDEQGNLVPDAANLINFEISGPGKIVGVDNGYQASLESFKSPFRKAFNGMCLVIVQSERAKGTVTLLARSEGLEEDKVSIRVK</sequence>
<dbReference type="PROSITE" id="PS51257">
    <property type="entry name" value="PROKAR_LIPOPROTEIN"/>
    <property type="match status" value="1"/>
</dbReference>
<dbReference type="PROSITE" id="PS00608">
    <property type="entry name" value="GLYCOSYL_HYDROL_F2_2"/>
    <property type="match status" value="1"/>
</dbReference>
<dbReference type="SUPFAM" id="SSF49303">
    <property type="entry name" value="beta-Galactosidase/glucuronidase domain"/>
    <property type="match status" value="1"/>
</dbReference>
<dbReference type="InterPro" id="IPR036156">
    <property type="entry name" value="Beta-gal/glucu_dom_sf"/>
</dbReference>
<evidence type="ECO:0000259" key="9">
    <source>
        <dbReference type="Pfam" id="PF18565"/>
    </source>
</evidence>
<dbReference type="InterPro" id="IPR051913">
    <property type="entry name" value="GH2_Domain-Containing"/>
</dbReference>
<dbReference type="InterPro" id="IPR017853">
    <property type="entry name" value="GH"/>
</dbReference>
<dbReference type="PANTHER" id="PTHR42732:SF1">
    <property type="entry name" value="BETA-MANNOSIDASE"/>
    <property type="match status" value="1"/>
</dbReference>
<protein>
    <submittedName>
        <fullName evidence="10">Beta-galactosidase GalB</fullName>
    </submittedName>
</protein>
<dbReference type="InterPro" id="IPR040605">
    <property type="entry name" value="Glyco_hydro2_dom5"/>
</dbReference>
<feature type="domain" description="DUF4982" evidence="8">
    <location>
        <begin position="632"/>
        <end position="690"/>
    </location>
</feature>
<dbReference type="Gene3D" id="2.60.40.10">
    <property type="entry name" value="Immunoglobulins"/>
    <property type="match status" value="3"/>
</dbReference>